<protein>
    <submittedName>
        <fullName evidence="1">Uncharacterized protein</fullName>
    </submittedName>
</protein>
<evidence type="ECO:0000313" key="2">
    <source>
        <dbReference type="Proteomes" id="UP001558613"/>
    </source>
</evidence>
<name>A0ABR3NGY9_9TELE</name>
<dbReference type="Proteomes" id="UP001558613">
    <property type="component" value="Unassembled WGS sequence"/>
</dbReference>
<comment type="caution">
    <text evidence="1">The sequence shown here is derived from an EMBL/GenBank/DDBJ whole genome shotgun (WGS) entry which is preliminary data.</text>
</comment>
<dbReference type="EMBL" id="JAYMGO010000004">
    <property type="protein sequence ID" value="KAL1275963.1"/>
    <property type="molecule type" value="Genomic_DNA"/>
</dbReference>
<proteinExistence type="predicted"/>
<keyword evidence="2" id="KW-1185">Reference proteome</keyword>
<organism evidence="1 2">
    <name type="scientific">Cirrhinus molitorella</name>
    <name type="common">mud carp</name>
    <dbReference type="NCBI Taxonomy" id="172907"/>
    <lineage>
        <taxon>Eukaryota</taxon>
        <taxon>Metazoa</taxon>
        <taxon>Chordata</taxon>
        <taxon>Craniata</taxon>
        <taxon>Vertebrata</taxon>
        <taxon>Euteleostomi</taxon>
        <taxon>Actinopterygii</taxon>
        <taxon>Neopterygii</taxon>
        <taxon>Teleostei</taxon>
        <taxon>Ostariophysi</taxon>
        <taxon>Cypriniformes</taxon>
        <taxon>Cyprinidae</taxon>
        <taxon>Labeoninae</taxon>
        <taxon>Labeonini</taxon>
        <taxon>Cirrhinus</taxon>
    </lineage>
</organism>
<accession>A0ABR3NGY9</accession>
<sequence>MFTDAADIRPVGIPHKCDAHQWISGLCEEMSNKTCVFSSDAVGLFVICALNQLNENLPCHCHWPCHSADFYTTDLYYRQPKKTAADKVRSQHGEYHRLVQELWLDDVRFQQYFRTSGQDPV</sequence>
<evidence type="ECO:0000313" key="1">
    <source>
        <dbReference type="EMBL" id="KAL1275963.1"/>
    </source>
</evidence>
<reference evidence="1 2" key="1">
    <citation type="submission" date="2023-09" db="EMBL/GenBank/DDBJ databases">
        <authorList>
            <person name="Wang M."/>
        </authorList>
    </citation>
    <scope>NUCLEOTIDE SEQUENCE [LARGE SCALE GENOMIC DNA]</scope>
    <source>
        <strain evidence="1">GT-2023</strain>
        <tissue evidence="1">Liver</tissue>
    </source>
</reference>
<gene>
    <name evidence="1" type="ORF">QQF64_035586</name>
</gene>